<accession>A0A544YA53</accession>
<proteinExistence type="predicted"/>
<dbReference type="Proteomes" id="UP000316541">
    <property type="component" value="Unassembled WGS sequence"/>
</dbReference>
<feature type="domain" description="Trehalase-like N-terminal" evidence="2">
    <location>
        <begin position="2"/>
        <end position="54"/>
    </location>
</feature>
<protein>
    <recommendedName>
        <fullName evidence="2">Trehalase-like N-terminal domain-containing protein</fullName>
    </recommendedName>
</protein>
<reference evidence="3 4" key="1">
    <citation type="submission" date="2019-07" db="EMBL/GenBank/DDBJ databases">
        <title>Microbispora hainanensis DSM 45428.</title>
        <authorList>
            <person name="Thawai C."/>
        </authorList>
    </citation>
    <scope>NUCLEOTIDE SEQUENCE [LARGE SCALE GENOMIC DNA]</scope>
    <source>
        <strain evidence="3 4">DSM 45428</strain>
    </source>
</reference>
<evidence type="ECO:0000259" key="2">
    <source>
        <dbReference type="Pfam" id="PF19291"/>
    </source>
</evidence>
<comment type="caution">
    <text evidence="3">The sequence shown here is derived from an EMBL/GenBank/DDBJ whole genome shotgun (WGS) entry which is preliminary data.</text>
</comment>
<gene>
    <name evidence="3" type="ORF">FLX08_34815</name>
</gene>
<dbReference type="InterPro" id="IPR045582">
    <property type="entry name" value="Trehalase-like_N"/>
</dbReference>
<name>A0A544YA53_9ACTN</name>
<feature type="compositionally biased region" description="Basic residues" evidence="1">
    <location>
        <begin position="84"/>
        <end position="101"/>
    </location>
</feature>
<dbReference type="AlphaFoldDB" id="A0A544YA53"/>
<evidence type="ECO:0000256" key="1">
    <source>
        <dbReference type="SAM" id="MobiDB-lite"/>
    </source>
</evidence>
<evidence type="ECO:0000313" key="3">
    <source>
        <dbReference type="EMBL" id="TQS13617.1"/>
    </source>
</evidence>
<evidence type="ECO:0000313" key="4">
    <source>
        <dbReference type="Proteomes" id="UP000316541"/>
    </source>
</evidence>
<dbReference type="Pfam" id="PF19291">
    <property type="entry name" value="TREH_N"/>
    <property type="match status" value="1"/>
</dbReference>
<feature type="region of interest" description="Disordered" evidence="1">
    <location>
        <begin position="74"/>
        <end position="110"/>
    </location>
</feature>
<sequence>MRIEDYALIGDMHTAALVGRDGSVDWLCLPRFGSGACFAALLGGRPAGRWLPAPAGGDAHGTAAALRLRRRDPLGAVSRGGDGRRRRPRRRLASVARRAHPRLPPPRDAAYGHVSIVNTARALAAPGTSQ</sequence>
<dbReference type="EMBL" id="VIRM01000063">
    <property type="protein sequence ID" value="TQS13617.1"/>
    <property type="molecule type" value="Genomic_DNA"/>
</dbReference>
<organism evidence="3 4">
    <name type="scientific">Microbispora hainanensis</name>
    <dbReference type="NCBI Taxonomy" id="568844"/>
    <lineage>
        <taxon>Bacteria</taxon>
        <taxon>Bacillati</taxon>
        <taxon>Actinomycetota</taxon>
        <taxon>Actinomycetes</taxon>
        <taxon>Streptosporangiales</taxon>
        <taxon>Streptosporangiaceae</taxon>
        <taxon>Microbispora</taxon>
    </lineage>
</organism>